<reference evidence="8" key="1">
    <citation type="submission" date="2020-04" db="EMBL/GenBank/DDBJ databases">
        <title>Hybrid Assembly of Korean Phytophthora infestans isolates.</title>
        <authorList>
            <person name="Prokchorchik M."/>
            <person name="Lee Y."/>
            <person name="Seo J."/>
            <person name="Cho J.-H."/>
            <person name="Park Y.-E."/>
            <person name="Jang D.-C."/>
            <person name="Im J.-S."/>
            <person name="Choi J.-G."/>
            <person name="Park H.-J."/>
            <person name="Lee G.-B."/>
            <person name="Lee Y.-G."/>
            <person name="Hong S.-Y."/>
            <person name="Cho K."/>
            <person name="Sohn K.H."/>
        </authorList>
    </citation>
    <scope>NUCLEOTIDE SEQUENCE</scope>
    <source>
        <strain evidence="8">KR_1_A1</strain>
    </source>
</reference>
<protein>
    <submittedName>
        <fullName evidence="8">Elicitin</fullName>
    </submittedName>
</protein>
<name>A0A833T6P8_PHYIN</name>
<feature type="region of interest" description="Disordered" evidence="6">
    <location>
        <begin position="123"/>
        <end position="200"/>
    </location>
</feature>
<keyword evidence="4" id="KW-0928">Hypersensitive response elicitation</keyword>
<evidence type="ECO:0000256" key="3">
    <source>
        <dbReference type="ARBA" id="ARBA00022525"/>
    </source>
</evidence>
<keyword evidence="3" id="KW-0964">Secreted</keyword>
<sequence length="409" mass="43427">MMRAFSTWALVAIVASHGVVSESGPSVRGHTAMQSRHATEVAPVDFTLITADSVEERSDAVGASSSDGIASSIAYPAPITATPTIDTLATEQPVVTTQTPTETPISMPVAPTPVANEPVIVTESGGARPDESSASTSQSTIPPLIVTSSSVESSNSGTSSASSSYREADDVNGSDGDAEQDDDEAATAQPEPDSSTFQSVASIECSKREVDKIYTLYSNCRSAFDLCVLASHYQIFPFQGKHPTQTQIQDMAGSDACVAVFIVVIESNFSACTVGGMPLLSAVETLLKISVDLDQRHEEEAPSVDEFLELVAWRYEVDRAKAAGVPYDSSSELFAEFETNLNAARENTTIRVNEDLSVDVRLPNGAYETFEDAIDLIVTDASAADLSPDTRSLVARPVHRRHPADPLES</sequence>
<evidence type="ECO:0000256" key="5">
    <source>
        <dbReference type="ARBA" id="ARBA00023157"/>
    </source>
</evidence>
<dbReference type="AlphaFoldDB" id="A0A833T6P8"/>
<organism evidence="8 9">
    <name type="scientific">Phytophthora infestans</name>
    <name type="common">Potato late blight agent</name>
    <name type="synonym">Botrytis infestans</name>
    <dbReference type="NCBI Taxonomy" id="4787"/>
    <lineage>
        <taxon>Eukaryota</taxon>
        <taxon>Sar</taxon>
        <taxon>Stramenopiles</taxon>
        <taxon>Oomycota</taxon>
        <taxon>Peronosporomycetes</taxon>
        <taxon>Peronosporales</taxon>
        <taxon>Peronosporaceae</taxon>
        <taxon>Phytophthora</taxon>
    </lineage>
</organism>
<evidence type="ECO:0000256" key="2">
    <source>
        <dbReference type="ARBA" id="ARBA00009544"/>
    </source>
</evidence>
<dbReference type="InterPro" id="IPR002200">
    <property type="entry name" value="Elicitin"/>
</dbReference>
<evidence type="ECO:0000256" key="1">
    <source>
        <dbReference type="ARBA" id="ARBA00004613"/>
    </source>
</evidence>
<keyword evidence="7" id="KW-0732">Signal</keyword>
<dbReference type="SMART" id="SM01187">
    <property type="entry name" value="Elicitin"/>
    <property type="match status" value="1"/>
</dbReference>
<feature type="compositionally biased region" description="Low complexity" evidence="6">
    <location>
        <begin position="148"/>
        <end position="164"/>
    </location>
</feature>
<comment type="caution">
    <text evidence="8">The sequence shown here is derived from an EMBL/GenBank/DDBJ whole genome shotgun (WGS) entry which is preliminary data.</text>
</comment>
<dbReference type="GO" id="GO:0005576">
    <property type="term" value="C:extracellular region"/>
    <property type="evidence" value="ECO:0007669"/>
    <property type="project" value="UniProtKB-SubCell"/>
</dbReference>
<feature type="chain" id="PRO_5032644404" evidence="7">
    <location>
        <begin position="22"/>
        <end position="409"/>
    </location>
</feature>
<gene>
    <name evidence="8" type="ORF">GN244_ATG03315</name>
</gene>
<evidence type="ECO:0000256" key="7">
    <source>
        <dbReference type="SAM" id="SignalP"/>
    </source>
</evidence>
<evidence type="ECO:0000256" key="4">
    <source>
        <dbReference type="ARBA" id="ARBA00022978"/>
    </source>
</evidence>
<proteinExistence type="inferred from homology"/>
<comment type="subcellular location">
    <subcellularLocation>
        <location evidence="1">Secreted</location>
    </subcellularLocation>
</comment>
<dbReference type="EMBL" id="WSZM01000071">
    <property type="protein sequence ID" value="KAF4044423.1"/>
    <property type="molecule type" value="Genomic_DNA"/>
</dbReference>
<feature type="compositionally biased region" description="Acidic residues" evidence="6">
    <location>
        <begin position="170"/>
        <end position="185"/>
    </location>
</feature>
<comment type="similarity">
    <text evidence="2">Belongs to the elicitin family.</text>
</comment>
<dbReference type="InterPro" id="IPR036470">
    <property type="entry name" value="Elicitin_sf"/>
</dbReference>
<feature type="compositionally biased region" description="Polar residues" evidence="6">
    <location>
        <begin position="132"/>
        <end position="141"/>
    </location>
</feature>
<accession>A0A833T6P8</accession>
<dbReference type="SUPFAM" id="SSF48647">
    <property type="entry name" value="Fungal elicitin"/>
    <property type="match status" value="1"/>
</dbReference>
<dbReference type="Gene3D" id="1.10.239.10">
    <property type="entry name" value="Elicitin domain"/>
    <property type="match status" value="1"/>
</dbReference>
<dbReference type="GO" id="GO:0052040">
    <property type="term" value="P:symbiont-mediated perturbation of host programmed cell death"/>
    <property type="evidence" value="ECO:0007669"/>
    <property type="project" value="UniProtKB-KW"/>
</dbReference>
<dbReference type="Pfam" id="PF00964">
    <property type="entry name" value="Elicitin"/>
    <property type="match status" value="1"/>
</dbReference>
<evidence type="ECO:0000313" key="9">
    <source>
        <dbReference type="Proteomes" id="UP000602510"/>
    </source>
</evidence>
<feature type="signal peptide" evidence="7">
    <location>
        <begin position="1"/>
        <end position="21"/>
    </location>
</feature>
<keyword evidence="9" id="KW-1185">Reference proteome</keyword>
<evidence type="ECO:0000313" key="8">
    <source>
        <dbReference type="EMBL" id="KAF4044423.1"/>
    </source>
</evidence>
<dbReference type="Proteomes" id="UP000602510">
    <property type="component" value="Unassembled WGS sequence"/>
</dbReference>
<evidence type="ECO:0000256" key="6">
    <source>
        <dbReference type="SAM" id="MobiDB-lite"/>
    </source>
</evidence>
<keyword evidence="5" id="KW-1015">Disulfide bond</keyword>